<comment type="caution">
    <text evidence="1">The sequence shown here is derived from an EMBL/GenBank/DDBJ whole genome shotgun (WGS) entry which is preliminary data.</text>
</comment>
<dbReference type="InterPro" id="IPR023393">
    <property type="entry name" value="START-like_dom_sf"/>
</dbReference>
<dbReference type="RefSeq" id="WP_201932572.1">
    <property type="nucleotide sequence ID" value="NZ_JAERSG010000001.1"/>
</dbReference>
<proteinExistence type="predicted"/>
<accession>A0ABS1L439</accession>
<keyword evidence="2" id="KW-1185">Reference proteome</keyword>
<evidence type="ECO:0000313" key="2">
    <source>
        <dbReference type="Proteomes" id="UP000636918"/>
    </source>
</evidence>
<gene>
    <name evidence="1" type="ORF">JI751_01525</name>
</gene>
<dbReference type="SUPFAM" id="SSF55961">
    <property type="entry name" value="Bet v1-like"/>
    <property type="match status" value="1"/>
</dbReference>
<evidence type="ECO:0008006" key="3">
    <source>
        <dbReference type="Google" id="ProtNLM"/>
    </source>
</evidence>
<protein>
    <recommendedName>
        <fullName evidence="3">SRPBCC family protein</fullName>
    </recommendedName>
</protein>
<organism evidence="1 2">
    <name type="scientific">Nocardioides baculatus</name>
    <dbReference type="NCBI Taxonomy" id="2801337"/>
    <lineage>
        <taxon>Bacteria</taxon>
        <taxon>Bacillati</taxon>
        <taxon>Actinomycetota</taxon>
        <taxon>Actinomycetes</taxon>
        <taxon>Propionibacteriales</taxon>
        <taxon>Nocardioidaceae</taxon>
        <taxon>Nocardioides</taxon>
    </lineage>
</organism>
<name>A0ABS1L439_9ACTN</name>
<reference evidence="1 2" key="1">
    <citation type="submission" date="2021-01" db="EMBL/GenBank/DDBJ databases">
        <title>Genome seq and assembly of Nocardiodes sp. G10.</title>
        <authorList>
            <person name="Chhetri G."/>
        </authorList>
    </citation>
    <scope>NUCLEOTIDE SEQUENCE [LARGE SCALE GENOMIC DNA]</scope>
    <source>
        <strain evidence="1 2">G10</strain>
    </source>
</reference>
<dbReference type="Proteomes" id="UP000636918">
    <property type="component" value="Unassembled WGS sequence"/>
</dbReference>
<sequence>MGETELHLERVVRAPIEAVFDKLADIESINEWQPHKGSIRRGSRKTSDGPVGLGTTYEDRTLFGKAPGEVATFEQPTRLVYHWWQDAPWGSRLAEGWPGYTLEVVSAQETLVRHDARLKTYGLYGPATPVMRRIALRERTAVLDALEASFTRAG</sequence>
<dbReference type="Gene3D" id="3.30.530.20">
    <property type="match status" value="1"/>
</dbReference>
<dbReference type="EMBL" id="JAERSG010000001">
    <property type="protein sequence ID" value="MBL0746277.1"/>
    <property type="molecule type" value="Genomic_DNA"/>
</dbReference>
<evidence type="ECO:0000313" key="1">
    <source>
        <dbReference type="EMBL" id="MBL0746277.1"/>
    </source>
</evidence>